<evidence type="ECO:0000313" key="11">
    <source>
        <dbReference type="Proteomes" id="UP000186922"/>
    </source>
</evidence>
<evidence type="ECO:0000256" key="3">
    <source>
        <dbReference type="ARBA" id="ARBA00018873"/>
    </source>
</evidence>
<dbReference type="PANTHER" id="PTHR46061:SF3">
    <property type="entry name" value="THYROTROPIN-RELEASING HORMONE RECEPTOR"/>
    <property type="match status" value="1"/>
</dbReference>
<evidence type="ECO:0000256" key="1">
    <source>
        <dbReference type="ARBA" id="ARBA00004100"/>
    </source>
</evidence>
<dbReference type="PRINTS" id="PR01846">
    <property type="entry name" value="TRHRFAMILY"/>
</dbReference>
<dbReference type="STRING" id="947166.A0A1D1VGR4"/>
<keyword evidence="4 8" id="KW-0812">Transmembrane</keyword>
<dbReference type="PRINTS" id="PR00237">
    <property type="entry name" value="GPCRRHODOPSN"/>
</dbReference>
<evidence type="ECO:0000256" key="4">
    <source>
        <dbReference type="ARBA" id="ARBA00022692"/>
    </source>
</evidence>
<dbReference type="InterPro" id="IPR002120">
    <property type="entry name" value="TRH_rcpt_1"/>
</dbReference>
<dbReference type="EMBL" id="BDGG01000005">
    <property type="protein sequence ID" value="GAU99975.1"/>
    <property type="molecule type" value="Genomic_DNA"/>
</dbReference>
<evidence type="ECO:0000313" key="10">
    <source>
        <dbReference type="EMBL" id="GAU99975.1"/>
    </source>
</evidence>
<dbReference type="Gene3D" id="1.20.1070.10">
    <property type="entry name" value="Rhodopsin 7-helix transmembrane proteins"/>
    <property type="match status" value="1"/>
</dbReference>
<dbReference type="PANTHER" id="PTHR46061">
    <property type="entry name" value="THYROTROPIN-RELEASING HORMONE RECEPTOR"/>
    <property type="match status" value="1"/>
</dbReference>
<evidence type="ECO:0000256" key="7">
    <source>
        <dbReference type="ARBA" id="ARBA00032251"/>
    </source>
</evidence>
<feature type="transmembrane region" description="Helical" evidence="8">
    <location>
        <begin position="58"/>
        <end position="78"/>
    </location>
</feature>
<reference evidence="10 11" key="1">
    <citation type="journal article" date="2016" name="Nat. Commun.">
        <title>Extremotolerant tardigrade genome and improved radiotolerance of human cultured cells by tardigrade-unique protein.</title>
        <authorList>
            <person name="Hashimoto T."/>
            <person name="Horikawa D.D."/>
            <person name="Saito Y."/>
            <person name="Kuwahara H."/>
            <person name="Kozuka-Hata H."/>
            <person name="Shin-I T."/>
            <person name="Minakuchi Y."/>
            <person name="Ohishi K."/>
            <person name="Motoyama A."/>
            <person name="Aizu T."/>
            <person name="Enomoto A."/>
            <person name="Kondo K."/>
            <person name="Tanaka S."/>
            <person name="Hara Y."/>
            <person name="Koshikawa S."/>
            <person name="Sagara H."/>
            <person name="Miura T."/>
            <person name="Yokobori S."/>
            <person name="Miyagawa K."/>
            <person name="Suzuki Y."/>
            <person name="Kubo T."/>
            <person name="Oyama M."/>
            <person name="Kohara Y."/>
            <person name="Fujiyama A."/>
            <person name="Arakawa K."/>
            <person name="Katayama T."/>
            <person name="Toyoda A."/>
            <person name="Kunieda T."/>
        </authorList>
    </citation>
    <scope>NUCLEOTIDE SEQUENCE [LARGE SCALE GENOMIC DNA]</scope>
    <source>
        <strain evidence="10 11">YOKOZUNA-1</strain>
    </source>
</reference>
<gene>
    <name evidence="10" type="primary">RvY_10904-1</name>
    <name evidence="10" type="synonym">RvY_10904.1</name>
    <name evidence="10" type="ORF">RvY_10904</name>
</gene>
<organism evidence="10 11">
    <name type="scientific">Ramazzottius varieornatus</name>
    <name type="common">Water bear</name>
    <name type="synonym">Tardigrade</name>
    <dbReference type="NCBI Taxonomy" id="947166"/>
    <lineage>
        <taxon>Eukaryota</taxon>
        <taxon>Metazoa</taxon>
        <taxon>Ecdysozoa</taxon>
        <taxon>Tardigrada</taxon>
        <taxon>Eutardigrada</taxon>
        <taxon>Parachela</taxon>
        <taxon>Hypsibioidea</taxon>
        <taxon>Ramazzottiidae</taxon>
        <taxon>Ramazzottius</taxon>
    </lineage>
</organism>
<keyword evidence="6 8" id="KW-0472">Membrane</keyword>
<evidence type="ECO:0000256" key="2">
    <source>
        <dbReference type="ARBA" id="ARBA00004370"/>
    </source>
</evidence>
<dbReference type="Pfam" id="PF00001">
    <property type="entry name" value="7tm_1"/>
    <property type="match status" value="1"/>
</dbReference>
<evidence type="ECO:0000256" key="8">
    <source>
        <dbReference type="SAM" id="Phobius"/>
    </source>
</evidence>
<dbReference type="SUPFAM" id="SSF81321">
    <property type="entry name" value="Family A G protein-coupled receptor-like"/>
    <property type="match status" value="1"/>
</dbReference>
<protein>
    <recommendedName>
        <fullName evidence="3">Thyrotropin-releasing hormone receptor</fullName>
    </recommendedName>
    <alternativeName>
        <fullName evidence="7">Thyroliberin receptor</fullName>
    </alternativeName>
</protein>
<comment type="subcellular location">
    <subcellularLocation>
        <location evidence="2">Membrane</location>
    </subcellularLocation>
</comment>
<dbReference type="OrthoDB" id="5987936at2759"/>
<dbReference type="PROSITE" id="PS50262">
    <property type="entry name" value="G_PROTEIN_RECEP_F1_2"/>
    <property type="match status" value="1"/>
</dbReference>
<feature type="transmembrane region" description="Helical" evidence="8">
    <location>
        <begin position="21"/>
        <end position="38"/>
    </location>
</feature>
<dbReference type="InterPro" id="IPR017452">
    <property type="entry name" value="GPCR_Rhodpsn_7TM"/>
</dbReference>
<evidence type="ECO:0000256" key="5">
    <source>
        <dbReference type="ARBA" id="ARBA00022989"/>
    </source>
</evidence>
<dbReference type="InterPro" id="IPR000276">
    <property type="entry name" value="GPCR_Rhodpsn"/>
</dbReference>
<dbReference type="AlphaFoldDB" id="A0A1D1VGR4"/>
<sequence>MQYERFDPTHSKDGPVEEERPVVKMLFLIVVLFALLWLPYRALLAYNSFVAKPYLNMWYLLFAKTAVFINSAINPLMYNAMSKRFRRAFLQTILHGHKGQRKNFK</sequence>
<evidence type="ECO:0000259" key="9">
    <source>
        <dbReference type="PROSITE" id="PS50262"/>
    </source>
</evidence>
<keyword evidence="5 8" id="KW-1133">Transmembrane helix</keyword>
<proteinExistence type="predicted"/>
<dbReference type="Proteomes" id="UP000186922">
    <property type="component" value="Unassembled WGS sequence"/>
</dbReference>
<accession>A0A1D1VGR4</accession>
<dbReference type="GO" id="GO:0004997">
    <property type="term" value="F:thyrotropin-releasing hormone receptor activity"/>
    <property type="evidence" value="ECO:0007669"/>
    <property type="project" value="InterPro"/>
</dbReference>
<comment type="caution">
    <text evidence="10">The sequence shown here is derived from an EMBL/GenBank/DDBJ whole genome shotgun (WGS) entry which is preliminary data.</text>
</comment>
<name>A0A1D1VGR4_RAMVA</name>
<dbReference type="GO" id="GO:0016020">
    <property type="term" value="C:membrane"/>
    <property type="evidence" value="ECO:0007669"/>
    <property type="project" value="UniProtKB-SubCell"/>
</dbReference>
<feature type="domain" description="G-protein coupled receptors family 1 profile" evidence="9">
    <location>
        <begin position="1"/>
        <end position="78"/>
    </location>
</feature>
<evidence type="ECO:0000256" key="6">
    <source>
        <dbReference type="ARBA" id="ARBA00023136"/>
    </source>
</evidence>
<comment type="function">
    <text evidence="1">Receptor for thyrotropin-releasing hormone (TRH). Upon ligand binding, this G-protein-coupled receptor triggers activation of the phosphatidylinositol (IP3)-calcium-protein kinase C (PKC) pathway.</text>
</comment>
<keyword evidence="11" id="KW-1185">Reference proteome</keyword>